<evidence type="ECO:0000313" key="3">
    <source>
        <dbReference type="Proteomes" id="UP001143304"/>
    </source>
</evidence>
<reference evidence="2" key="1">
    <citation type="submission" date="2019-02" db="EMBL/GenBank/DDBJ databases">
        <authorList>
            <person name="Li S.-H."/>
        </authorList>
    </citation>
    <scope>NUCLEOTIDE SEQUENCE</scope>
    <source>
        <strain evidence="2">IMCC11814</strain>
    </source>
</reference>
<dbReference type="InterPro" id="IPR016896">
    <property type="entry name" value="DUF2860"/>
</dbReference>
<keyword evidence="1" id="KW-0732">Signal</keyword>
<proteinExistence type="predicted"/>
<comment type="caution">
    <text evidence="2">The sequence shown here is derived from an EMBL/GenBank/DDBJ whole genome shotgun (WGS) entry which is preliminary data.</text>
</comment>
<evidence type="ECO:0000256" key="1">
    <source>
        <dbReference type="SAM" id="SignalP"/>
    </source>
</evidence>
<keyword evidence="3" id="KW-1185">Reference proteome</keyword>
<sequence>MKKTLLGLGISAFTVSTMAMQPLPDEAGFSAFVGAGAAGGIVESNFLAEIVGIDLSNDKIYNYDSPNNTTIIIPNFKLELSYLFSNKKTEVTLNNAVESSLDFTSNMKLGLRHDFDNVGNIQVAGLLGNDAVGLKVWEDPYLQGAARKSTDYKTSGAMITWDKMFGSDLELIVKTLKVDLDDEQSGQSLGLSSAQRDLLDREGNLNRAELGYQFVINSGEYVVRPSVAYLDRDLDGDAMAQDGFELGVAMVYSNSSYSWANKAVYQRLDGDKDNPIFLDKNDADVYMFSSEVSIPEPMGWEKWVARVGVVYAQNDASINFNKSKVAMLSANLGRRF</sequence>
<gene>
    <name evidence="2" type="ORF">EYC82_09690</name>
</gene>
<dbReference type="EMBL" id="SHNO01000001">
    <property type="protein sequence ID" value="MCX2977625.1"/>
    <property type="molecule type" value="Genomic_DNA"/>
</dbReference>
<accession>A0ABT3T615</accession>
<name>A0ABT3T615_9GAMM</name>
<feature type="signal peptide" evidence="1">
    <location>
        <begin position="1"/>
        <end position="19"/>
    </location>
</feature>
<evidence type="ECO:0000313" key="2">
    <source>
        <dbReference type="EMBL" id="MCX2977625.1"/>
    </source>
</evidence>
<feature type="chain" id="PRO_5046663996" evidence="1">
    <location>
        <begin position="20"/>
        <end position="336"/>
    </location>
</feature>
<protein>
    <submittedName>
        <fullName evidence="2">DUF2860 domain-containing protein</fullName>
    </submittedName>
</protein>
<dbReference type="RefSeq" id="WP_279249339.1">
    <property type="nucleotide sequence ID" value="NZ_SHNO01000001.1"/>
</dbReference>
<dbReference type="Pfam" id="PF11059">
    <property type="entry name" value="DUF2860"/>
    <property type="match status" value="1"/>
</dbReference>
<organism evidence="2 3">
    <name type="scientific">Candidatus Marimicrobium litorale</name>
    <dbReference type="NCBI Taxonomy" id="2518991"/>
    <lineage>
        <taxon>Bacteria</taxon>
        <taxon>Pseudomonadati</taxon>
        <taxon>Pseudomonadota</taxon>
        <taxon>Gammaproteobacteria</taxon>
        <taxon>Cellvibrionales</taxon>
        <taxon>Halieaceae</taxon>
        <taxon>Marimicrobium</taxon>
    </lineage>
</organism>
<dbReference type="PIRSF" id="PIRSF028696">
    <property type="entry name" value="UCP028696"/>
    <property type="match status" value="1"/>
</dbReference>
<dbReference type="Proteomes" id="UP001143304">
    <property type="component" value="Unassembled WGS sequence"/>
</dbReference>